<dbReference type="PANTHER" id="PTHR43004">
    <property type="entry name" value="TRK SYSTEM POTASSIUM UPTAKE PROTEIN"/>
    <property type="match status" value="1"/>
</dbReference>
<name>A0ABX8S3U9_9ACTN</name>
<comment type="cofactor">
    <cofactor evidence="1">
        <name>FAD</name>
        <dbReference type="ChEBI" id="CHEBI:57692"/>
    </cofactor>
</comment>
<dbReference type="Gene3D" id="3.30.9.10">
    <property type="entry name" value="D-Amino Acid Oxidase, subunit A, domain 2"/>
    <property type="match status" value="1"/>
</dbReference>
<evidence type="ECO:0000256" key="1">
    <source>
        <dbReference type="ARBA" id="ARBA00001974"/>
    </source>
</evidence>
<dbReference type="InterPro" id="IPR002938">
    <property type="entry name" value="FAD-bd"/>
</dbReference>
<dbReference type="SUPFAM" id="SSF51905">
    <property type="entry name" value="FAD/NAD(P)-binding domain"/>
    <property type="match status" value="1"/>
</dbReference>
<gene>
    <name evidence="6" type="ORF">KV203_10935</name>
</gene>
<dbReference type="InterPro" id="IPR036188">
    <property type="entry name" value="FAD/NAD-bd_sf"/>
</dbReference>
<evidence type="ECO:0000256" key="4">
    <source>
        <dbReference type="SAM" id="MobiDB-lite"/>
    </source>
</evidence>
<reference evidence="6" key="1">
    <citation type="submission" date="2021-07" db="EMBL/GenBank/DDBJ databases">
        <title>Candidatus Kaistella beijingensis sp. nov. isolated from a municipal wastewater treatment plant is involved in sludge foaming.</title>
        <authorList>
            <person name="Song Y."/>
            <person name="Liu S.-J."/>
        </authorList>
    </citation>
    <scope>NUCLEOTIDE SEQUENCE</scope>
    <source>
        <strain evidence="6">DSM 43998</strain>
    </source>
</reference>
<feature type="region of interest" description="Disordered" evidence="4">
    <location>
        <begin position="153"/>
        <end position="177"/>
    </location>
</feature>
<evidence type="ECO:0000313" key="6">
    <source>
        <dbReference type="EMBL" id="QXQ12498.1"/>
    </source>
</evidence>
<sequence>MVSIHMTADLSQWATDDDILIRWLVNPDFGGSWSGVLVPMGPEHWGPESEEWVFHMQYATDDADAMQEEKVLGRMRASLGLPQDFDFTVHRISQWVMEGVISDKFRAGRVFFVGDAAHRHPPTGGLGLTSAIHDVYNLTWKLQAVLSGRPATDCWTPTRPSVNPSTRTTSTTRSRTR</sequence>
<protein>
    <submittedName>
        <fullName evidence="6">FAD-dependent monooxygenase</fullName>
    </submittedName>
</protein>
<keyword evidence="6" id="KW-0560">Oxidoreductase</keyword>
<feature type="compositionally biased region" description="Low complexity" evidence="4">
    <location>
        <begin position="156"/>
        <end position="177"/>
    </location>
</feature>
<keyword evidence="7" id="KW-1185">Reference proteome</keyword>
<dbReference type="EMBL" id="CP079105">
    <property type="protein sequence ID" value="QXQ12498.1"/>
    <property type="molecule type" value="Genomic_DNA"/>
</dbReference>
<feature type="domain" description="FAD-binding" evidence="5">
    <location>
        <begin position="2"/>
        <end position="149"/>
    </location>
</feature>
<dbReference type="Gene3D" id="3.50.50.60">
    <property type="entry name" value="FAD/NAD(P)-binding domain"/>
    <property type="match status" value="1"/>
</dbReference>
<dbReference type="PANTHER" id="PTHR43004:SF19">
    <property type="entry name" value="BINDING MONOOXYGENASE, PUTATIVE (JCVI)-RELATED"/>
    <property type="match status" value="1"/>
</dbReference>
<dbReference type="InterPro" id="IPR050641">
    <property type="entry name" value="RIFMO-like"/>
</dbReference>
<proteinExistence type="predicted"/>
<dbReference type="Proteomes" id="UP000887023">
    <property type="component" value="Chromosome"/>
</dbReference>
<evidence type="ECO:0000259" key="5">
    <source>
        <dbReference type="Pfam" id="PF01494"/>
    </source>
</evidence>
<keyword evidence="3" id="KW-0274">FAD</keyword>
<evidence type="ECO:0000256" key="2">
    <source>
        <dbReference type="ARBA" id="ARBA00022630"/>
    </source>
</evidence>
<keyword evidence="6" id="KW-0503">Monooxygenase</keyword>
<evidence type="ECO:0000313" key="7">
    <source>
        <dbReference type="Proteomes" id="UP000887023"/>
    </source>
</evidence>
<keyword evidence="2" id="KW-0285">Flavoprotein</keyword>
<organism evidence="6 7">
    <name type="scientific">Skermania pinensis</name>
    <dbReference type="NCBI Taxonomy" id="39122"/>
    <lineage>
        <taxon>Bacteria</taxon>
        <taxon>Bacillati</taxon>
        <taxon>Actinomycetota</taxon>
        <taxon>Actinomycetes</taxon>
        <taxon>Mycobacteriales</taxon>
        <taxon>Gordoniaceae</taxon>
        <taxon>Skermania</taxon>
    </lineage>
</organism>
<dbReference type="PRINTS" id="PR00420">
    <property type="entry name" value="RNGMNOXGNASE"/>
</dbReference>
<evidence type="ECO:0000256" key="3">
    <source>
        <dbReference type="ARBA" id="ARBA00022827"/>
    </source>
</evidence>
<accession>A0ABX8S3U9</accession>
<dbReference type="GO" id="GO:0004497">
    <property type="term" value="F:monooxygenase activity"/>
    <property type="evidence" value="ECO:0007669"/>
    <property type="project" value="UniProtKB-KW"/>
</dbReference>
<dbReference type="Pfam" id="PF01494">
    <property type="entry name" value="FAD_binding_3"/>
    <property type="match status" value="1"/>
</dbReference>